<name>A0A2U1AGN9_9BACT</name>
<dbReference type="InterPro" id="IPR051309">
    <property type="entry name" value="ABCF_ATPase"/>
</dbReference>
<dbReference type="RefSeq" id="WP_116885691.1">
    <property type="nucleotide sequence ID" value="NZ_CAJKCJ010000073.1"/>
</dbReference>
<sequence length="535" mass="60354">MIAATDVSMRFGQQMLFENVSVKFNSGCRYGLIGANGSGKSTFMKILSGQQDSTTGSVAIDKDCRMGFLKQNHYDYEDVPILDVVYMGNENLWKIHQEREYLYSKLELTEEEEERANDIEGLFGDAGGYTMEADAAKLLVGLGIPVEKHNQPLSSLTGGFKLRVLLAQVLFYNPDILLLDEPTNHLDISSIDWLCNLLKNHKGTVIVISHNRYFLNEVCTHIADLDYQEIRLFTGNYDDFMTANEIALERVRRENAKKESRISELKEFINRFGANASKARQATSRQKELEKIQLEEIKPSSRVSPYIRFNPRTRLGSKVLEAAGIGKMYDHTLFKDVDITIGNEEKVAIIGTNGVGKTTLLKLLLKLIEPNDGDVVHGETVQLSYFPQDASDILNMEDRAIDWLARFAPEEGLNEMELRSFMGKMLFSGDEVNKFVKVLSGGEKARLILAKMMLEAGNVLALDEPTNHLDLESIEALNYSLTLFKNTVIFVSHDREFISSLATRIIEIDNDGKVIDFPGTLAEYEDFKKRRAKGK</sequence>
<protein>
    <recommendedName>
        <fullName evidence="5">Probable ATP-binding protein YbiT</fullName>
    </recommendedName>
</protein>
<dbReference type="CDD" id="cd03221">
    <property type="entry name" value="ABCF_EF-3"/>
    <property type="match status" value="2"/>
</dbReference>
<dbReference type="EMBL" id="QEKH01000041">
    <property type="protein sequence ID" value="PVY35572.1"/>
    <property type="molecule type" value="Genomic_DNA"/>
</dbReference>
<feature type="domain" description="ABC transporter" evidence="6">
    <location>
        <begin position="2"/>
        <end position="252"/>
    </location>
</feature>
<dbReference type="PANTHER" id="PTHR42855">
    <property type="entry name" value="ABC TRANSPORTER ATP-BINDING SUBUNIT"/>
    <property type="match status" value="1"/>
</dbReference>
<dbReference type="InterPro" id="IPR003593">
    <property type="entry name" value="AAA+_ATPase"/>
</dbReference>
<evidence type="ECO:0000256" key="2">
    <source>
        <dbReference type="ARBA" id="ARBA00022741"/>
    </source>
</evidence>
<evidence type="ECO:0000256" key="1">
    <source>
        <dbReference type="ARBA" id="ARBA00022737"/>
    </source>
</evidence>
<keyword evidence="1" id="KW-0677">Repeat</keyword>
<keyword evidence="2" id="KW-0547">Nucleotide-binding</keyword>
<dbReference type="InterPro" id="IPR027417">
    <property type="entry name" value="P-loop_NTPase"/>
</dbReference>
<comment type="caution">
    <text evidence="7">The sequence shown here is derived from an EMBL/GenBank/DDBJ whole genome shotgun (WGS) entry which is preliminary data.</text>
</comment>
<dbReference type="SMART" id="SM00382">
    <property type="entry name" value="AAA"/>
    <property type="match status" value="2"/>
</dbReference>
<dbReference type="FunFam" id="3.40.50.300:FF:000070">
    <property type="entry name" value="Putative ABC transporter ATP-binding component"/>
    <property type="match status" value="1"/>
</dbReference>
<proteinExistence type="inferred from homology"/>
<dbReference type="GO" id="GO:0005524">
    <property type="term" value="F:ATP binding"/>
    <property type="evidence" value="ECO:0007669"/>
    <property type="project" value="UniProtKB-KW"/>
</dbReference>
<evidence type="ECO:0000313" key="8">
    <source>
        <dbReference type="Proteomes" id="UP000245959"/>
    </source>
</evidence>
<dbReference type="Proteomes" id="UP000245959">
    <property type="component" value="Unassembled WGS sequence"/>
</dbReference>
<dbReference type="Pfam" id="PF00005">
    <property type="entry name" value="ABC_tran"/>
    <property type="match status" value="2"/>
</dbReference>
<dbReference type="FunFam" id="3.40.50.300:FF:000011">
    <property type="entry name" value="Putative ABC transporter ATP-binding component"/>
    <property type="match status" value="1"/>
</dbReference>
<organism evidence="7 8">
    <name type="scientific">Victivallis vadensis</name>
    <dbReference type="NCBI Taxonomy" id="172901"/>
    <lineage>
        <taxon>Bacteria</taxon>
        <taxon>Pseudomonadati</taxon>
        <taxon>Lentisphaerota</taxon>
        <taxon>Lentisphaeria</taxon>
        <taxon>Victivallales</taxon>
        <taxon>Victivallaceae</taxon>
        <taxon>Victivallis</taxon>
    </lineage>
</organism>
<keyword evidence="8" id="KW-1185">Reference proteome</keyword>
<dbReference type="AlphaFoldDB" id="A0A2U1AGN9"/>
<comment type="similarity">
    <text evidence="4">Belongs to the ABC transporter superfamily. ABCF family. YbiT subfamily.</text>
</comment>
<dbReference type="GeneID" id="78296959"/>
<evidence type="ECO:0000256" key="3">
    <source>
        <dbReference type="ARBA" id="ARBA00022840"/>
    </source>
</evidence>
<dbReference type="InterPro" id="IPR017871">
    <property type="entry name" value="ABC_transporter-like_CS"/>
</dbReference>
<dbReference type="PROSITE" id="PS50893">
    <property type="entry name" value="ABC_TRANSPORTER_2"/>
    <property type="match status" value="2"/>
</dbReference>
<dbReference type="PANTHER" id="PTHR42855:SF2">
    <property type="entry name" value="DRUG RESISTANCE ABC TRANSPORTER,ATP-BINDING PROTEIN"/>
    <property type="match status" value="1"/>
</dbReference>
<dbReference type="GO" id="GO:0016887">
    <property type="term" value="F:ATP hydrolysis activity"/>
    <property type="evidence" value="ECO:0007669"/>
    <property type="project" value="InterPro"/>
</dbReference>
<reference evidence="7 8" key="1">
    <citation type="submission" date="2018-04" db="EMBL/GenBank/DDBJ databases">
        <title>Genomic Encyclopedia of Type Strains, Phase IV (KMG-IV): sequencing the most valuable type-strain genomes for metagenomic binning, comparative biology and taxonomic classification.</title>
        <authorList>
            <person name="Goeker M."/>
        </authorList>
    </citation>
    <scope>NUCLEOTIDE SEQUENCE [LARGE SCALE GENOMIC DNA]</scope>
    <source>
        <strain evidence="7 8">DSM 14823</strain>
    </source>
</reference>
<dbReference type="Gene3D" id="3.40.50.300">
    <property type="entry name" value="P-loop containing nucleotide triphosphate hydrolases"/>
    <property type="match status" value="2"/>
</dbReference>
<dbReference type="SUPFAM" id="SSF52540">
    <property type="entry name" value="P-loop containing nucleoside triphosphate hydrolases"/>
    <property type="match status" value="2"/>
</dbReference>
<evidence type="ECO:0000259" key="6">
    <source>
        <dbReference type="PROSITE" id="PS50893"/>
    </source>
</evidence>
<dbReference type="Pfam" id="PF12848">
    <property type="entry name" value="ABC_tran_Xtn"/>
    <property type="match status" value="1"/>
</dbReference>
<feature type="domain" description="ABC transporter" evidence="6">
    <location>
        <begin position="307"/>
        <end position="535"/>
    </location>
</feature>
<dbReference type="PROSITE" id="PS00211">
    <property type="entry name" value="ABC_TRANSPORTER_1"/>
    <property type="match status" value="1"/>
</dbReference>
<accession>A0A2U1AGN9</accession>
<evidence type="ECO:0000256" key="4">
    <source>
        <dbReference type="ARBA" id="ARBA00061551"/>
    </source>
</evidence>
<evidence type="ECO:0000256" key="5">
    <source>
        <dbReference type="ARBA" id="ARBA00074044"/>
    </source>
</evidence>
<gene>
    <name evidence="7" type="ORF">C8D82_1417</name>
</gene>
<evidence type="ECO:0000313" key="7">
    <source>
        <dbReference type="EMBL" id="PVY35572.1"/>
    </source>
</evidence>
<dbReference type="InterPro" id="IPR003439">
    <property type="entry name" value="ABC_transporter-like_ATP-bd"/>
</dbReference>
<dbReference type="InterPro" id="IPR032781">
    <property type="entry name" value="ABC_tran_Xtn"/>
</dbReference>
<keyword evidence="3" id="KW-0067">ATP-binding</keyword>